<reference evidence="2" key="1">
    <citation type="submission" date="2010-10" db="EMBL/GenBank/DDBJ databases">
        <authorList>
            <person name="Carlson J."/>
            <person name="Booth B."/>
            <person name="Frise E."/>
            <person name="Sandler J."/>
            <person name="Wan K."/>
            <person name="Yu C."/>
            <person name="Celniker S."/>
        </authorList>
    </citation>
    <scope>NUCLEOTIDE SEQUENCE</scope>
</reference>
<feature type="region of interest" description="Disordered" evidence="1">
    <location>
        <begin position="39"/>
        <end position="58"/>
    </location>
</feature>
<proteinExistence type="evidence at transcript level"/>
<protein>
    <submittedName>
        <fullName evidence="2">MIP27550p</fullName>
    </submittedName>
</protein>
<organism evidence="2">
    <name type="scientific">Drosophila melanogaster</name>
    <name type="common">Fruit fly</name>
    <dbReference type="NCBI Taxonomy" id="7227"/>
    <lineage>
        <taxon>Eukaryota</taxon>
        <taxon>Metazoa</taxon>
        <taxon>Ecdysozoa</taxon>
        <taxon>Arthropoda</taxon>
        <taxon>Hexapoda</taxon>
        <taxon>Insecta</taxon>
        <taxon>Pterygota</taxon>
        <taxon>Neoptera</taxon>
        <taxon>Endopterygota</taxon>
        <taxon>Diptera</taxon>
        <taxon>Brachycera</taxon>
        <taxon>Muscomorpha</taxon>
        <taxon>Ephydroidea</taxon>
        <taxon>Drosophilidae</taxon>
        <taxon>Drosophila</taxon>
        <taxon>Sophophora</taxon>
    </lineage>
</organism>
<name>E3CTR5_DROME</name>
<evidence type="ECO:0000313" key="2">
    <source>
        <dbReference type="EMBL" id="ADP21870.1"/>
    </source>
</evidence>
<feature type="compositionally biased region" description="Polar residues" evidence="1">
    <location>
        <begin position="47"/>
        <end position="58"/>
    </location>
</feature>
<evidence type="ECO:0000256" key="1">
    <source>
        <dbReference type="SAM" id="MobiDB-lite"/>
    </source>
</evidence>
<sequence>MWYHLTYFGSWSGSPTAAMRWRWRRNAADIRVNECVVSPHHARQTKRTSSNGPFIRRSSNPIHAYSHTLPPNKQRCANIFV</sequence>
<accession>E3CTR5</accession>
<dbReference type="AlphaFoldDB" id="E3CTR5"/>
<dbReference type="EMBL" id="BT125731">
    <property type="protein sequence ID" value="ADP21870.1"/>
    <property type="molecule type" value="mRNA"/>
</dbReference>